<dbReference type="PANTHER" id="PTHR43566">
    <property type="entry name" value="CONSERVED PROTEIN"/>
    <property type="match status" value="1"/>
</dbReference>
<feature type="domain" description="DUF4143" evidence="1">
    <location>
        <begin position="69"/>
        <end position="144"/>
    </location>
</feature>
<keyword evidence="3" id="KW-1185">Reference proteome</keyword>
<evidence type="ECO:0000259" key="1">
    <source>
        <dbReference type="Pfam" id="PF13635"/>
    </source>
</evidence>
<proteinExistence type="predicted"/>
<dbReference type="Proteomes" id="UP000639010">
    <property type="component" value="Unassembled WGS sequence"/>
</dbReference>
<name>A0ABR9H058_9BACT</name>
<accession>A0ABR9H058</accession>
<evidence type="ECO:0000313" key="2">
    <source>
        <dbReference type="EMBL" id="MBE1424084.1"/>
    </source>
</evidence>
<gene>
    <name evidence="2" type="ORF">H4684_000711</name>
</gene>
<dbReference type="InterPro" id="IPR025420">
    <property type="entry name" value="DUF4143"/>
</dbReference>
<organism evidence="2 3">
    <name type="scientific">Desulfomicrobium macestii</name>
    <dbReference type="NCBI Taxonomy" id="90731"/>
    <lineage>
        <taxon>Bacteria</taxon>
        <taxon>Pseudomonadati</taxon>
        <taxon>Thermodesulfobacteriota</taxon>
        <taxon>Desulfovibrionia</taxon>
        <taxon>Desulfovibrionales</taxon>
        <taxon>Desulfomicrobiaceae</taxon>
        <taxon>Desulfomicrobium</taxon>
    </lineage>
</organism>
<dbReference type="RefSeq" id="WP_318779608.1">
    <property type="nucleotide sequence ID" value="NZ_JADBGG010000004.1"/>
</dbReference>
<sequence length="196" mass="22242">MFRERIEAQKSIYLNSFNFKLNSHYKTYNWTSINLQLDEQKLAVSNPTPWPRRNSPEENPRSSYPHCCKGLACALLGLGADALWKDRVVIGRILATFICLELKHQADWLDDAVSFRHFRDKDKMEVDLVLECGGRIAGVEMKASSTVTGDDFKGLRKLQQAVENRFVAGVVMYDGEAVVPFGNQLYAVPISGLWEK</sequence>
<comment type="caution">
    <text evidence="2">The sequence shown here is derived from an EMBL/GenBank/DDBJ whole genome shotgun (WGS) entry which is preliminary data.</text>
</comment>
<dbReference type="Pfam" id="PF13635">
    <property type="entry name" value="DUF4143"/>
    <property type="match status" value="1"/>
</dbReference>
<evidence type="ECO:0000313" key="3">
    <source>
        <dbReference type="Proteomes" id="UP000639010"/>
    </source>
</evidence>
<protein>
    <recommendedName>
        <fullName evidence="1">DUF4143 domain-containing protein</fullName>
    </recommendedName>
</protein>
<dbReference type="EMBL" id="JADBGG010000004">
    <property type="protein sequence ID" value="MBE1424084.1"/>
    <property type="molecule type" value="Genomic_DNA"/>
</dbReference>
<reference evidence="2 3" key="1">
    <citation type="submission" date="2020-10" db="EMBL/GenBank/DDBJ databases">
        <title>Genomic Encyclopedia of Type Strains, Phase IV (KMG-IV): sequencing the most valuable type-strain genomes for metagenomic binning, comparative biology and taxonomic classification.</title>
        <authorList>
            <person name="Goeker M."/>
        </authorList>
    </citation>
    <scope>NUCLEOTIDE SEQUENCE [LARGE SCALE GENOMIC DNA]</scope>
    <source>
        <strain evidence="2 3">DSM 4194</strain>
    </source>
</reference>
<dbReference type="PANTHER" id="PTHR43566:SF2">
    <property type="entry name" value="DUF4143 DOMAIN-CONTAINING PROTEIN"/>
    <property type="match status" value="1"/>
</dbReference>